<feature type="domain" description="Protein kinase" evidence="15">
    <location>
        <begin position="41"/>
        <end position="301"/>
    </location>
</feature>
<evidence type="ECO:0000259" key="15">
    <source>
        <dbReference type="PROSITE" id="PS50011"/>
    </source>
</evidence>
<evidence type="ECO:0000313" key="16">
    <source>
        <dbReference type="EMBL" id="CAG7721090.1"/>
    </source>
</evidence>
<sequence>MKIATVTDKTGFVWPKSDFHPSLISKHYPPKPWPEWTLSDFEIGKPLGEGAFGFVYLARTARTKIIVALKVMHIAQIKKNNMEEQINRETHIHAQLEHPNIVRMLGCFTDKLKSVFVMEYCPGGDVYKDMMNQPHKRYGSGTTATYIYQVANALEYLHAKNIIHRDIKPENLLIGYYGEVKLSDFGWSIQIKKYGMSNRRKTVCGTLDYLPPEMIKSNDPGYDRTADLWCLGVLCFEFLVGKPPFESDDERTTKKHIIGAELEFPRFVRMDDGAKLLIRKMLQKNPADRPSLTRIMQDPWISTNKSTQKKLLPMFDKFRPLLTPELKEVYMSV</sequence>
<keyword evidence="6 10" id="KW-0067">ATP-binding</keyword>
<dbReference type="PIRSF" id="PIRSF000654">
    <property type="entry name" value="Integrin-linked_kinase"/>
    <property type="match status" value="1"/>
</dbReference>
<feature type="binding site" evidence="10 12">
    <location>
        <position position="70"/>
    </location>
    <ligand>
        <name>ATP</name>
        <dbReference type="ChEBI" id="CHEBI:30616"/>
    </ligand>
</feature>
<keyword evidence="2 13" id="KW-0723">Serine/threonine-protein kinase</keyword>
<gene>
    <name evidence="16" type="ORF">AFUS01_LOCUS10338</name>
</gene>
<dbReference type="InterPro" id="IPR000719">
    <property type="entry name" value="Prot_kinase_dom"/>
</dbReference>
<feature type="active site" description="Proton acceptor" evidence="9">
    <location>
        <position position="166"/>
    </location>
</feature>
<comment type="subcellular location">
    <subcellularLocation>
        <location evidence="1">Midbody</location>
    </subcellularLocation>
</comment>
<evidence type="ECO:0000256" key="11">
    <source>
        <dbReference type="PIRSR" id="PIRSR630616-3"/>
    </source>
</evidence>
<organism evidence="16 17">
    <name type="scientific">Allacma fusca</name>
    <dbReference type="NCBI Taxonomy" id="39272"/>
    <lineage>
        <taxon>Eukaryota</taxon>
        <taxon>Metazoa</taxon>
        <taxon>Ecdysozoa</taxon>
        <taxon>Arthropoda</taxon>
        <taxon>Hexapoda</taxon>
        <taxon>Collembola</taxon>
        <taxon>Symphypleona</taxon>
        <taxon>Sminthuridae</taxon>
        <taxon>Allacma</taxon>
    </lineage>
</organism>
<evidence type="ECO:0000256" key="4">
    <source>
        <dbReference type="ARBA" id="ARBA00022741"/>
    </source>
</evidence>
<keyword evidence="4 10" id="KW-0547">Nucleotide-binding</keyword>
<evidence type="ECO:0000256" key="10">
    <source>
        <dbReference type="PIRSR" id="PIRSR630616-2"/>
    </source>
</evidence>
<dbReference type="Pfam" id="PF00069">
    <property type="entry name" value="Pkinase"/>
    <property type="match status" value="1"/>
</dbReference>
<evidence type="ECO:0000256" key="5">
    <source>
        <dbReference type="ARBA" id="ARBA00022777"/>
    </source>
</evidence>
<comment type="similarity">
    <text evidence="14">Belongs to the protein kinase superfamily. Ser/Thr protein kinase family. Aurora subfamily.</text>
</comment>
<dbReference type="GO" id="GO:0030261">
    <property type="term" value="P:chromosome condensation"/>
    <property type="evidence" value="ECO:0007669"/>
    <property type="project" value="UniProtKB-ARBA"/>
</dbReference>
<feature type="binding site" evidence="10">
    <location>
        <begin position="170"/>
        <end position="171"/>
    </location>
    <ligand>
        <name>ATP</name>
        <dbReference type="ChEBI" id="CHEBI:30616"/>
    </ligand>
</feature>
<dbReference type="InterPro" id="IPR030616">
    <property type="entry name" value="Aur-like"/>
</dbReference>
<reference evidence="16" key="1">
    <citation type="submission" date="2021-06" db="EMBL/GenBank/DDBJ databases">
        <authorList>
            <person name="Hodson N. C."/>
            <person name="Mongue J. A."/>
            <person name="Jaron S. K."/>
        </authorList>
    </citation>
    <scope>NUCLEOTIDE SEQUENCE</scope>
</reference>
<dbReference type="FunFam" id="3.30.200.20:FF:000042">
    <property type="entry name" value="Aurora kinase A"/>
    <property type="match status" value="1"/>
</dbReference>
<protein>
    <recommendedName>
        <fullName evidence="14">Aurora kinase</fullName>
        <ecNumber evidence="14">2.7.11.1</ecNumber>
    </recommendedName>
</protein>
<dbReference type="EC" id="2.7.11.1" evidence="14"/>
<evidence type="ECO:0000256" key="1">
    <source>
        <dbReference type="ARBA" id="ARBA00004214"/>
    </source>
</evidence>
<dbReference type="GO" id="GO:0005524">
    <property type="term" value="F:ATP binding"/>
    <property type="evidence" value="ECO:0007669"/>
    <property type="project" value="UniProtKB-UniRule"/>
</dbReference>
<evidence type="ECO:0000256" key="9">
    <source>
        <dbReference type="PIRSR" id="PIRSR630616-1"/>
    </source>
</evidence>
<comment type="catalytic activity">
    <reaction evidence="8 14">
        <text>L-seryl-[protein] + ATP = O-phospho-L-seryl-[protein] + ADP + H(+)</text>
        <dbReference type="Rhea" id="RHEA:17989"/>
        <dbReference type="Rhea" id="RHEA-COMP:9863"/>
        <dbReference type="Rhea" id="RHEA-COMP:11604"/>
        <dbReference type="ChEBI" id="CHEBI:15378"/>
        <dbReference type="ChEBI" id="CHEBI:29999"/>
        <dbReference type="ChEBI" id="CHEBI:30616"/>
        <dbReference type="ChEBI" id="CHEBI:83421"/>
        <dbReference type="ChEBI" id="CHEBI:456216"/>
        <dbReference type="EC" id="2.7.11.1"/>
    </reaction>
</comment>
<dbReference type="PROSITE" id="PS50011">
    <property type="entry name" value="PROTEIN_KINASE_DOM"/>
    <property type="match status" value="1"/>
</dbReference>
<evidence type="ECO:0000313" key="17">
    <source>
        <dbReference type="Proteomes" id="UP000708208"/>
    </source>
</evidence>
<dbReference type="InterPro" id="IPR008271">
    <property type="entry name" value="Ser/Thr_kinase_AS"/>
</dbReference>
<dbReference type="PANTHER" id="PTHR24350">
    <property type="entry name" value="SERINE/THREONINE-PROTEIN KINASE IAL-RELATED"/>
    <property type="match status" value="1"/>
</dbReference>
<evidence type="ECO:0000256" key="7">
    <source>
        <dbReference type="ARBA" id="ARBA00047899"/>
    </source>
</evidence>
<evidence type="ECO:0000256" key="2">
    <source>
        <dbReference type="ARBA" id="ARBA00022527"/>
    </source>
</evidence>
<keyword evidence="3 14" id="KW-0808">Transferase</keyword>
<dbReference type="PROSITE" id="PS00108">
    <property type="entry name" value="PROTEIN_KINASE_ST"/>
    <property type="match status" value="1"/>
</dbReference>
<proteinExistence type="inferred from homology"/>
<evidence type="ECO:0000256" key="6">
    <source>
        <dbReference type="ARBA" id="ARBA00022840"/>
    </source>
</evidence>
<dbReference type="CDD" id="cd14007">
    <property type="entry name" value="STKc_Aurora"/>
    <property type="match status" value="1"/>
</dbReference>
<feature type="cross-link" description="Glycyl lysine isopeptide (Lys-Gly) (interchain with G-Cter in SUMO2)" evidence="11">
    <location>
        <position position="168"/>
    </location>
</feature>
<dbReference type="GO" id="GO:0004674">
    <property type="term" value="F:protein serine/threonine kinase activity"/>
    <property type="evidence" value="ECO:0007669"/>
    <property type="project" value="UniProtKB-KW"/>
</dbReference>
<dbReference type="GO" id="GO:0032506">
    <property type="term" value="P:cytokinetic process"/>
    <property type="evidence" value="ECO:0007669"/>
    <property type="project" value="UniProtKB-ARBA"/>
</dbReference>
<dbReference type="GO" id="GO:0006325">
    <property type="term" value="P:chromatin organization"/>
    <property type="evidence" value="ECO:0007669"/>
    <property type="project" value="UniProtKB-ARBA"/>
</dbReference>
<dbReference type="GO" id="GO:0030496">
    <property type="term" value="C:midbody"/>
    <property type="evidence" value="ECO:0007669"/>
    <property type="project" value="UniProtKB-SubCell"/>
</dbReference>
<evidence type="ECO:0000256" key="12">
    <source>
        <dbReference type="PROSITE-ProRule" id="PRU10141"/>
    </source>
</evidence>
<name>A0A8J2JIV7_9HEXA</name>
<evidence type="ECO:0000256" key="3">
    <source>
        <dbReference type="ARBA" id="ARBA00022679"/>
    </source>
</evidence>
<dbReference type="EMBL" id="CAJVCH010076840">
    <property type="protein sequence ID" value="CAG7721090.1"/>
    <property type="molecule type" value="Genomic_DNA"/>
</dbReference>
<evidence type="ECO:0000256" key="8">
    <source>
        <dbReference type="ARBA" id="ARBA00048679"/>
    </source>
</evidence>
<dbReference type="AlphaFoldDB" id="A0A8J2JIV7"/>
<dbReference type="GO" id="GO:0000070">
    <property type="term" value="P:mitotic sister chromatid segregation"/>
    <property type="evidence" value="ECO:0007669"/>
    <property type="project" value="UniProtKB-ARBA"/>
</dbReference>
<accession>A0A8J2JIV7</accession>
<evidence type="ECO:0000256" key="14">
    <source>
        <dbReference type="RuleBase" id="RU367134"/>
    </source>
</evidence>
<comment type="caution">
    <text evidence="16">The sequence shown here is derived from an EMBL/GenBank/DDBJ whole genome shotgun (WGS) entry which is preliminary data.</text>
</comment>
<dbReference type="PROSITE" id="PS00107">
    <property type="entry name" value="PROTEIN_KINASE_ATP"/>
    <property type="match status" value="1"/>
</dbReference>
<keyword evidence="5 14" id="KW-0418">Kinase</keyword>
<dbReference type="InterPro" id="IPR017441">
    <property type="entry name" value="Protein_kinase_ATP_BS"/>
</dbReference>
<dbReference type="SMART" id="SM00220">
    <property type="entry name" value="S_TKc"/>
    <property type="match status" value="1"/>
</dbReference>
<feature type="binding site" evidence="10">
    <location>
        <position position="184"/>
    </location>
    <ligand>
        <name>ATP</name>
        <dbReference type="ChEBI" id="CHEBI:30616"/>
    </ligand>
</feature>
<comment type="catalytic activity">
    <reaction evidence="7 14">
        <text>L-threonyl-[protein] + ATP = O-phospho-L-threonyl-[protein] + ADP + H(+)</text>
        <dbReference type="Rhea" id="RHEA:46608"/>
        <dbReference type="Rhea" id="RHEA-COMP:11060"/>
        <dbReference type="Rhea" id="RHEA-COMP:11605"/>
        <dbReference type="ChEBI" id="CHEBI:15378"/>
        <dbReference type="ChEBI" id="CHEBI:30013"/>
        <dbReference type="ChEBI" id="CHEBI:30616"/>
        <dbReference type="ChEBI" id="CHEBI:61977"/>
        <dbReference type="ChEBI" id="CHEBI:456216"/>
        <dbReference type="EC" id="2.7.11.1"/>
    </reaction>
</comment>
<dbReference type="FunFam" id="1.10.510.10:FF:000235">
    <property type="entry name" value="Serine/threonine-protein kinase ark1"/>
    <property type="match status" value="1"/>
</dbReference>
<dbReference type="Proteomes" id="UP000708208">
    <property type="component" value="Unassembled WGS sequence"/>
</dbReference>
<keyword evidence="17" id="KW-1185">Reference proteome</keyword>
<dbReference type="OrthoDB" id="377346at2759"/>
<evidence type="ECO:0000256" key="13">
    <source>
        <dbReference type="RuleBase" id="RU000304"/>
    </source>
</evidence>